<evidence type="ECO:0000313" key="3">
    <source>
        <dbReference type="Proteomes" id="UP000000305"/>
    </source>
</evidence>
<sequence length="53" mass="5824">MNEMDSDIPKSGCIAIEKKVRSTQPVPPTLSPRSIDPQTGGSEWKLVVPMSKR</sequence>
<organism evidence="2 3">
    <name type="scientific">Daphnia pulex</name>
    <name type="common">Water flea</name>
    <dbReference type="NCBI Taxonomy" id="6669"/>
    <lineage>
        <taxon>Eukaryota</taxon>
        <taxon>Metazoa</taxon>
        <taxon>Ecdysozoa</taxon>
        <taxon>Arthropoda</taxon>
        <taxon>Crustacea</taxon>
        <taxon>Branchiopoda</taxon>
        <taxon>Diplostraca</taxon>
        <taxon>Cladocera</taxon>
        <taxon>Anomopoda</taxon>
        <taxon>Daphniidae</taxon>
        <taxon>Daphnia</taxon>
    </lineage>
</organism>
<reference evidence="2 3" key="1">
    <citation type="journal article" date="2011" name="Science">
        <title>The ecoresponsive genome of Daphnia pulex.</title>
        <authorList>
            <person name="Colbourne J.K."/>
            <person name="Pfrender M.E."/>
            <person name="Gilbert D."/>
            <person name="Thomas W.K."/>
            <person name="Tucker A."/>
            <person name="Oakley T.H."/>
            <person name="Tokishita S."/>
            <person name="Aerts A."/>
            <person name="Arnold G.J."/>
            <person name="Basu M.K."/>
            <person name="Bauer D.J."/>
            <person name="Caceres C.E."/>
            <person name="Carmel L."/>
            <person name="Casola C."/>
            <person name="Choi J.H."/>
            <person name="Detter J.C."/>
            <person name="Dong Q."/>
            <person name="Dusheyko S."/>
            <person name="Eads B.D."/>
            <person name="Frohlich T."/>
            <person name="Geiler-Samerotte K.A."/>
            <person name="Gerlach D."/>
            <person name="Hatcher P."/>
            <person name="Jogdeo S."/>
            <person name="Krijgsveld J."/>
            <person name="Kriventseva E.V."/>
            <person name="Kultz D."/>
            <person name="Laforsch C."/>
            <person name="Lindquist E."/>
            <person name="Lopez J."/>
            <person name="Manak J.R."/>
            <person name="Muller J."/>
            <person name="Pangilinan J."/>
            <person name="Patwardhan R.P."/>
            <person name="Pitluck S."/>
            <person name="Pritham E.J."/>
            <person name="Rechtsteiner A."/>
            <person name="Rho M."/>
            <person name="Rogozin I.B."/>
            <person name="Sakarya O."/>
            <person name="Salamov A."/>
            <person name="Schaack S."/>
            <person name="Shapiro H."/>
            <person name="Shiga Y."/>
            <person name="Skalitzky C."/>
            <person name="Smith Z."/>
            <person name="Souvorov A."/>
            <person name="Sung W."/>
            <person name="Tang Z."/>
            <person name="Tsuchiya D."/>
            <person name="Tu H."/>
            <person name="Vos H."/>
            <person name="Wang M."/>
            <person name="Wolf Y.I."/>
            <person name="Yamagata H."/>
            <person name="Yamada T."/>
            <person name="Ye Y."/>
            <person name="Shaw J.R."/>
            <person name="Andrews J."/>
            <person name="Crease T.J."/>
            <person name="Tang H."/>
            <person name="Lucas S.M."/>
            <person name="Robertson H.M."/>
            <person name="Bork P."/>
            <person name="Koonin E.V."/>
            <person name="Zdobnov E.M."/>
            <person name="Grigoriev I.V."/>
            <person name="Lynch M."/>
            <person name="Boore J.L."/>
        </authorList>
    </citation>
    <scope>NUCLEOTIDE SEQUENCE [LARGE SCALE GENOMIC DNA]</scope>
</reference>
<protein>
    <submittedName>
        <fullName evidence="2">Uncharacterized protein</fullName>
    </submittedName>
</protein>
<accession>E9I4J8</accession>
<dbReference type="KEGG" id="dpx:DAPPUDRAFT_274670"/>
<evidence type="ECO:0000256" key="1">
    <source>
        <dbReference type="SAM" id="MobiDB-lite"/>
    </source>
</evidence>
<dbReference type="Proteomes" id="UP000000305">
    <property type="component" value="Unassembled WGS sequence"/>
</dbReference>
<gene>
    <name evidence="2" type="ORF">DAPPUDRAFT_274670</name>
</gene>
<name>E9I4J8_DAPPU</name>
<dbReference type="InParanoid" id="E9I4J8"/>
<dbReference type="EMBL" id="GL735076">
    <property type="protein sequence ID" value="EFX61082.1"/>
    <property type="molecule type" value="Genomic_DNA"/>
</dbReference>
<evidence type="ECO:0000313" key="2">
    <source>
        <dbReference type="EMBL" id="EFX61082.1"/>
    </source>
</evidence>
<feature type="region of interest" description="Disordered" evidence="1">
    <location>
        <begin position="21"/>
        <end position="53"/>
    </location>
</feature>
<dbReference type="AlphaFoldDB" id="E9I4J8"/>
<proteinExistence type="predicted"/>
<keyword evidence="3" id="KW-1185">Reference proteome</keyword>
<dbReference type="HOGENOM" id="CLU_207435_0_0_1"/>